<dbReference type="Gene3D" id="3.20.20.300">
    <property type="entry name" value="Glycoside hydrolase, family 3, N-terminal domain"/>
    <property type="match status" value="1"/>
</dbReference>
<dbReference type="InterPro" id="IPR001764">
    <property type="entry name" value="Glyco_hydro_3_N"/>
</dbReference>
<evidence type="ECO:0000256" key="3">
    <source>
        <dbReference type="ARBA" id="ARBA00012663"/>
    </source>
</evidence>
<comment type="catalytic activity">
    <reaction evidence="1">
        <text>Hydrolysis of terminal non-reducing N-acetyl-D-hexosamine residues in N-acetyl-beta-D-hexosaminides.</text>
        <dbReference type="EC" id="3.2.1.52"/>
    </reaction>
</comment>
<keyword evidence="4 7" id="KW-0378">Hydrolase</keyword>
<feature type="domain" description="Glycoside hydrolase family 3 N-terminal" evidence="6">
    <location>
        <begin position="2"/>
        <end position="332"/>
    </location>
</feature>
<proteinExistence type="inferred from homology"/>
<dbReference type="InterPro" id="IPR017853">
    <property type="entry name" value="GH"/>
</dbReference>
<dbReference type="STRING" id="1433126.BN938_1501"/>
<name>A0A060RCN3_9BACT</name>
<evidence type="ECO:0000256" key="1">
    <source>
        <dbReference type="ARBA" id="ARBA00001231"/>
    </source>
</evidence>
<dbReference type="HOGENOM" id="CLU_008392_0_3_10"/>
<evidence type="ECO:0000259" key="6">
    <source>
        <dbReference type="Pfam" id="PF00933"/>
    </source>
</evidence>
<keyword evidence="5 7" id="KW-0326">Glycosidase</keyword>
<comment type="similarity">
    <text evidence="2">Belongs to the glycosyl hydrolase 3 family.</text>
</comment>
<dbReference type="PANTHER" id="PTHR30480:SF13">
    <property type="entry name" value="BETA-HEXOSAMINIDASE"/>
    <property type="match status" value="1"/>
</dbReference>
<evidence type="ECO:0000313" key="8">
    <source>
        <dbReference type="Proteomes" id="UP000027616"/>
    </source>
</evidence>
<protein>
    <recommendedName>
        <fullName evidence="3">beta-N-acetylhexosaminidase</fullName>
        <ecNumber evidence="3">3.2.1.52</ecNumber>
    </recommendedName>
</protein>
<dbReference type="GO" id="GO:0004563">
    <property type="term" value="F:beta-N-acetylhexosaminidase activity"/>
    <property type="evidence" value="ECO:0007669"/>
    <property type="project" value="UniProtKB-EC"/>
</dbReference>
<dbReference type="Proteomes" id="UP000027616">
    <property type="component" value="Chromosome I"/>
</dbReference>
<reference evidence="7 8" key="1">
    <citation type="journal article" date="2015" name="Genome Announc.">
        <title>Complete Genome Sequence of the Novel Leech Symbiont Mucinivorans hirudinis M3T.</title>
        <authorList>
            <person name="Nelson M.C."/>
            <person name="Bomar L."/>
            <person name="Graf J."/>
        </authorList>
    </citation>
    <scope>NUCLEOTIDE SEQUENCE [LARGE SCALE GENOMIC DNA]</scope>
    <source>
        <strain evidence="8">M3</strain>
    </source>
</reference>
<dbReference type="GO" id="GO:0005975">
    <property type="term" value="P:carbohydrate metabolic process"/>
    <property type="evidence" value="ECO:0007669"/>
    <property type="project" value="InterPro"/>
</dbReference>
<dbReference type="Pfam" id="PF00933">
    <property type="entry name" value="Glyco_hydro_3"/>
    <property type="match status" value="1"/>
</dbReference>
<sequence>MRVKIGQMIMTSMDGTVEITPLTQQAIVEYGVGGVVLFEKNISAPLGEPNPQAKRQLAERHSKMQQLASKYPLFISIDHEGGLVNRLKAPYDFPPAISAHQLAEYHSQDSTRKWARGYAKTLKEIGVNLNYAPTVDMIIDPRNTISARGRCFSGNADSVALQAQWWIEEFGKERVLSAPKHFPGHGSSLVDSHNGLTDVTNTWNQRELIPYKKLIDNGFSEMIMVGHLFNERIDKNYPASLSKKTIDGMLRKELGFEGVIITDALNMAAITQNYKYEDAIVLGVNSGADILMIVLGDNVSVGETVEIIEKALRDGRIAPKTIDQAFARIVRLKERLSIFRTPLYTVK</sequence>
<dbReference type="eggNOG" id="COG1472">
    <property type="taxonomic scope" value="Bacteria"/>
</dbReference>
<gene>
    <name evidence="7" type="ORF">BN938_1501</name>
</gene>
<dbReference type="AlphaFoldDB" id="A0A060RCN3"/>
<dbReference type="GO" id="GO:0009254">
    <property type="term" value="P:peptidoglycan turnover"/>
    <property type="evidence" value="ECO:0007669"/>
    <property type="project" value="TreeGrafter"/>
</dbReference>
<dbReference type="InterPro" id="IPR036962">
    <property type="entry name" value="Glyco_hydro_3_N_sf"/>
</dbReference>
<accession>A0A060RCN3</accession>
<evidence type="ECO:0000256" key="5">
    <source>
        <dbReference type="ARBA" id="ARBA00023295"/>
    </source>
</evidence>
<dbReference type="InterPro" id="IPR019800">
    <property type="entry name" value="Glyco_hydro_3_AS"/>
</dbReference>
<dbReference type="PANTHER" id="PTHR30480">
    <property type="entry name" value="BETA-HEXOSAMINIDASE-RELATED"/>
    <property type="match status" value="1"/>
</dbReference>
<evidence type="ECO:0000256" key="2">
    <source>
        <dbReference type="ARBA" id="ARBA00005336"/>
    </source>
</evidence>
<dbReference type="PATRIC" id="fig|1433126.3.peg.1486"/>
<dbReference type="KEGG" id="rbc:BN938_1501"/>
<dbReference type="EC" id="3.2.1.52" evidence="3"/>
<evidence type="ECO:0000256" key="4">
    <source>
        <dbReference type="ARBA" id="ARBA00022801"/>
    </source>
</evidence>
<dbReference type="PROSITE" id="PS00775">
    <property type="entry name" value="GLYCOSYL_HYDROL_F3"/>
    <property type="match status" value="1"/>
</dbReference>
<dbReference type="EMBL" id="HG934468">
    <property type="protein sequence ID" value="CDN31588.1"/>
    <property type="molecule type" value="Genomic_DNA"/>
</dbReference>
<keyword evidence="8" id="KW-1185">Reference proteome</keyword>
<organism evidence="7 8">
    <name type="scientific">Mucinivorans hirudinis</name>
    <dbReference type="NCBI Taxonomy" id="1433126"/>
    <lineage>
        <taxon>Bacteria</taxon>
        <taxon>Pseudomonadati</taxon>
        <taxon>Bacteroidota</taxon>
        <taxon>Bacteroidia</taxon>
        <taxon>Bacteroidales</taxon>
        <taxon>Rikenellaceae</taxon>
        <taxon>Mucinivorans</taxon>
    </lineage>
</organism>
<dbReference type="SUPFAM" id="SSF51445">
    <property type="entry name" value="(Trans)glycosidases"/>
    <property type="match status" value="1"/>
</dbReference>
<dbReference type="InterPro" id="IPR050226">
    <property type="entry name" value="NagZ_Beta-hexosaminidase"/>
</dbReference>
<evidence type="ECO:0000313" key="7">
    <source>
        <dbReference type="EMBL" id="CDN31588.1"/>
    </source>
</evidence>